<comment type="caution">
    <text evidence="2">The sequence shown here is derived from an EMBL/GenBank/DDBJ whole genome shotgun (WGS) entry which is preliminary data.</text>
</comment>
<gene>
    <name evidence="2" type="ORF">ACFPIH_03405</name>
</gene>
<evidence type="ECO:0000313" key="3">
    <source>
        <dbReference type="Proteomes" id="UP001595839"/>
    </source>
</evidence>
<feature type="transmembrane region" description="Helical" evidence="1">
    <location>
        <begin position="37"/>
        <end position="57"/>
    </location>
</feature>
<protein>
    <submittedName>
        <fullName evidence="2">Uncharacterized protein</fullName>
    </submittedName>
</protein>
<keyword evidence="1" id="KW-1133">Transmembrane helix</keyword>
<dbReference type="EMBL" id="JBHSFK010000002">
    <property type="protein sequence ID" value="MFC4498579.1"/>
    <property type="molecule type" value="Genomic_DNA"/>
</dbReference>
<evidence type="ECO:0000313" key="2">
    <source>
        <dbReference type="EMBL" id="MFC4498579.1"/>
    </source>
</evidence>
<dbReference type="Proteomes" id="UP001595839">
    <property type="component" value="Unassembled WGS sequence"/>
</dbReference>
<keyword evidence="1" id="KW-0472">Membrane</keyword>
<keyword evidence="3" id="KW-1185">Reference proteome</keyword>
<sequence length="94" mass="10288">MTLYDLLCSWWRTAVPVIVGWLGTLLAGIYVDIDEQALAGGLTAAFAVVYYGLFRLLETKASPRFGWFLGLARPPAYPTPPAKPHNPIYGPPPV</sequence>
<reference evidence="3" key="1">
    <citation type="journal article" date="2019" name="Int. J. Syst. Evol. Microbiol.">
        <title>The Global Catalogue of Microorganisms (GCM) 10K type strain sequencing project: providing services to taxonomists for standard genome sequencing and annotation.</title>
        <authorList>
            <consortium name="The Broad Institute Genomics Platform"/>
            <consortium name="The Broad Institute Genome Sequencing Center for Infectious Disease"/>
            <person name="Wu L."/>
            <person name="Ma J."/>
        </authorList>
    </citation>
    <scope>NUCLEOTIDE SEQUENCE [LARGE SCALE GENOMIC DNA]</scope>
    <source>
        <strain evidence="3">CGMCC 4.7177</strain>
    </source>
</reference>
<keyword evidence="1" id="KW-0812">Transmembrane</keyword>
<organism evidence="2 3">
    <name type="scientific">Streptomyces vulcanius</name>
    <dbReference type="NCBI Taxonomy" id="1441876"/>
    <lineage>
        <taxon>Bacteria</taxon>
        <taxon>Bacillati</taxon>
        <taxon>Actinomycetota</taxon>
        <taxon>Actinomycetes</taxon>
        <taxon>Kitasatosporales</taxon>
        <taxon>Streptomycetaceae</taxon>
        <taxon>Streptomyces</taxon>
    </lineage>
</organism>
<feature type="transmembrane region" description="Helical" evidence="1">
    <location>
        <begin position="12"/>
        <end position="31"/>
    </location>
</feature>
<name>A0ABV9AHN3_9ACTN</name>
<dbReference type="RefSeq" id="WP_381168003.1">
    <property type="nucleotide sequence ID" value="NZ_JBHSFK010000002.1"/>
</dbReference>
<evidence type="ECO:0000256" key="1">
    <source>
        <dbReference type="SAM" id="Phobius"/>
    </source>
</evidence>
<proteinExistence type="predicted"/>
<accession>A0ABV9AHN3</accession>